<dbReference type="Proteomes" id="UP001595681">
    <property type="component" value="Unassembled WGS sequence"/>
</dbReference>
<reference evidence="3" key="1">
    <citation type="journal article" date="2019" name="Int. J. Syst. Evol. Microbiol.">
        <title>The Global Catalogue of Microorganisms (GCM) 10K type strain sequencing project: providing services to taxonomists for standard genome sequencing and annotation.</title>
        <authorList>
            <consortium name="The Broad Institute Genomics Platform"/>
            <consortium name="The Broad Institute Genome Sequencing Center for Infectious Disease"/>
            <person name="Wu L."/>
            <person name="Ma J."/>
        </authorList>
    </citation>
    <scope>NUCLEOTIDE SEQUENCE [LARGE SCALE GENOMIC DNA]</scope>
    <source>
        <strain evidence="3">CCM 7491</strain>
    </source>
</reference>
<dbReference type="RefSeq" id="WP_380793262.1">
    <property type="nucleotide sequence ID" value="NZ_JBHRVU010000004.1"/>
</dbReference>
<gene>
    <name evidence="2" type="ORF">ACFOKF_03740</name>
</gene>
<dbReference type="Gene3D" id="2.40.10.220">
    <property type="entry name" value="predicted glycosyltransferase like domains"/>
    <property type="match status" value="1"/>
</dbReference>
<evidence type="ECO:0000313" key="2">
    <source>
        <dbReference type="EMBL" id="MFC3440318.1"/>
    </source>
</evidence>
<dbReference type="SUPFAM" id="SSF141371">
    <property type="entry name" value="PilZ domain-like"/>
    <property type="match status" value="1"/>
</dbReference>
<dbReference type="InterPro" id="IPR009875">
    <property type="entry name" value="PilZ_domain"/>
</dbReference>
<name>A0ABV7NAV5_9SPHN</name>
<feature type="domain" description="PilZ" evidence="1">
    <location>
        <begin position="8"/>
        <end position="89"/>
    </location>
</feature>
<accession>A0ABV7NAV5</accession>
<evidence type="ECO:0000313" key="3">
    <source>
        <dbReference type="Proteomes" id="UP001595681"/>
    </source>
</evidence>
<comment type="caution">
    <text evidence="2">The sequence shown here is derived from an EMBL/GenBank/DDBJ whole genome shotgun (WGS) entry which is preliminary data.</text>
</comment>
<dbReference type="Pfam" id="PF07238">
    <property type="entry name" value="PilZ"/>
    <property type="match status" value="1"/>
</dbReference>
<evidence type="ECO:0000259" key="1">
    <source>
        <dbReference type="Pfam" id="PF07238"/>
    </source>
</evidence>
<protein>
    <submittedName>
        <fullName evidence="2">PilZ domain-containing protein</fullName>
    </submittedName>
</protein>
<keyword evidence="3" id="KW-1185">Reference proteome</keyword>
<proteinExistence type="predicted"/>
<dbReference type="EMBL" id="JBHRVU010000004">
    <property type="protein sequence ID" value="MFC3440318.1"/>
    <property type="molecule type" value="Genomic_DNA"/>
</dbReference>
<organism evidence="2 3">
    <name type="scientific">Sphingobium rhizovicinum</name>
    <dbReference type="NCBI Taxonomy" id="432308"/>
    <lineage>
        <taxon>Bacteria</taxon>
        <taxon>Pseudomonadati</taxon>
        <taxon>Pseudomonadota</taxon>
        <taxon>Alphaproteobacteria</taxon>
        <taxon>Sphingomonadales</taxon>
        <taxon>Sphingomonadaceae</taxon>
        <taxon>Sphingobium</taxon>
    </lineage>
</organism>
<sequence length="99" mass="10405">MTAQKQLTPRATRFSSTHICEIAGPTMAPVRGRIANISASGMLVEQSCPISIGDVIHVAIPGNGDVPGTIVRRKDGNIAIKFFAKIDIAAFCQATKIAA</sequence>